<dbReference type="Pfam" id="PF03446">
    <property type="entry name" value="NAD_binding_2"/>
    <property type="match status" value="1"/>
</dbReference>
<sequence>MKRLLIVCWIVFSQAHAKRVDRDATTTSPERRDEDGCAANTTKSISLIGLGGMGKAIAKCFMSHGYHVHVWNRTPPKSLDWVEQPERFRWHESPKAAIMASNVTLLVINSAPRLETVQTILFDPATDISSILRGKTVVNMVNHDPYAGQDLDDMLKNAQSHHVAALLFGVPETVCSPASHILIGSPSRTIEAKNDAGSLLLQDDILPALQYLGQVHDFSRGGVGLASVVYLSLIQSLYFGLAGYELSLLILQKYLSSIDVAWDTVAEISSLYQELASTLLKNFLPAFLPIISKTIVQQQWSESYVPAMAAIDMFELHDIVFERLNLLPDSYHTIYTKYLRTTVQAAIEDGQDPEAVGVSAVVQHYSTNDNTIQNKMTGDSQVNVEL</sequence>
<dbReference type="GO" id="GO:0050661">
    <property type="term" value="F:NADP binding"/>
    <property type="evidence" value="ECO:0007669"/>
    <property type="project" value="InterPro"/>
</dbReference>
<feature type="signal peptide" evidence="1">
    <location>
        <begin position="1"/>
        <end position="17"/>
    </location>
</feature>
<feature type="domain" description="6-phosphogluconate dehydrogenase NADP-binding" evidence="2">
    <location>
        <begin position="45"/>
        <end position="165"/>
    </location>
</feature>
<dbReference type="AlphaFoldDB" id="A0A9K3PKY1"/>
<reference evidence="3" key="2">
    <citation type="submission" date="2021-04" db="EMBL/GenBank/DDBJ databases">
        <authorList>
            <person name="Podell S."/>
        </authorList>
    </citation>
    <scope>NUCLEOTIDE SEQUENCE</scope>
    <source>
        <strain evidence="3">Hildebrandi</strain>
    </source>
</reference>
<evidence type="ECO:0000313" key="3">
    <source>
        <dbReference type="EMBL" id="KAG7351280.1"/>
    </source>
</evidence>
<evidence type="ECO:0000313" key="4">
    <source>
        <dbReference type="Proteomes" id="UP000693970"/>
    </source>
</evidence>
<gene>
    <name evidence="3" type="ORF">IV203_010640</name>
</gene>
<organism evidence="3 4">
    <name type="scientific">Nitzschia inconspicua</name>
    <dbReference type="NCBI Taxonomy" id="303405"/>
    <lineage>
        <taxon>Eukaryota</taxon>
        <taxon>Sar</taxon>
        <taxon>Stramenopiles</taxon>
        <taxon>Ochrophyta</taxon>
        <taxon>Bacillariophyta</taxon>
        <taxon>Bacillariophyceae</taxon>
        <taxon>Bacillariophycidae</taxon>
        <taxon>Bacillariales</taxon>
        <taxon>Bacillariaceae</taxon>
        <taxon>Nitzschia</taxon>
    </lineage>
</organism>
<dbReference type="InterPro" id="IPR051265">
    <property type="entry name" value="HIBADH-related_NP60_sf"/>
</dbReference>
<dbReference type="PANTHER" id="PTHR43580">
    <property type="entry name" value="OXIDOREDUCTASE GLYR1-RELATED"/>
    <property type="match status" value="1"/>
</dbReference>
<protein>
    <submittedName>
        <fullName evidence="3">NAD-dependent glycerol-3-phosphate dehydrogenase</fullName>
    </submittedName>
</protein>
<dbReference type="InterPro" id="IPR006115">
    <property type="entry name" value="6PGDH_NADP-bd"/>
</dbReference>
<feature type="chain" id="PRO_5039934337" evidence="1">
    <location>
        <begin position="18"/>
        <end position="386"/>
    </location>
</feature>
<evidence type="ECO:0000256" key="1">
    <source>
        <dbReference type="SAM" id="SignalP"/>
    </source>
</evidence>
<accession>A0A9K3PKY1</accession>
<proteinExistence type="predicted"/>
<evidence type="ECO:0000259" key="2">
    <source>
        <dbReference type="Pfam" id="PF03446"/>
    </source>
</evidence>
<dbReference type="Proteomes" id="UP000693970">
    <property type="component" value="Unassembled WGS sequence"/>
</dbReference>
<keyword evidence="1" id="KW-0732">Signal</keyword>
<dbReference type="OrthoDB" id="53209at2759"/>
<keyword evidence="4" id="KW-1185">Reference proteome</keyword>
<dbReference type="PANTHER" id="PTHR43580:SF2">
    <property type="entry name" value="CYTOKINE-LIKE NUCLEAR FACTOR N-PAC"/>
    <property type="match status" value="1"/>
</dbReference>
<name>A0A9K3PKY1_9STRA</name>
<dbReference type="EMBL" id="JAGRRH010000018">
    <property type="protein sequence ID" value="KAG7351280.1"/>
    <property type="molecule type" value="Genomic_DNA"/>
</dbReference>
<comment type="caution">
    <text evidence="3">The sequence shown here is derived from an EMBL/GenBank/DDBJ whole genome shotgun (WGS) entry which is preliminary data.</text>
</comment>
<reference evidence="3" key="1">
    <citation type="journal article" date="2021" name="Sci. Rep.">
        <title>Diploid genomic architecture of Nitzschia inconspicua, an elite biomass production diatom.</title>
        <authorList>
            <person name="Oliver A."/>
            <person name="Podell S."/>
            <person name="Pinowska A."/>
            <person name="Traller J.C."/>
            <person name="Smith S.R."/>
            <person name="McClure R."/>
            <person name="Beliaev A."/>
            <person name="Bohutskyi P."/>
            <person name="Hill E.A."/>
            <person name="Rabines A."/>
            <person name="Zheng H."/>
            <person name="Allen L.Z."/>
            <person name="Kuo A."/>
            <person name="Grigoriev I.V."/>
            <person name="Allen A.E."/>
            <person name="Hazlebeck D."/>
            <person name="Allen E.E."/>
        </authorList>
    </citation>
    <scope>NUCLEOTIDE SEQUENCE</scope>
    <source>
        <strain evidence="3">Hildebrandi</strain>
    </source>
</reference>